<evidence type="ECO:0000256" key="1">
    <source>
        <dbReference type="SAM" id="Phobius"/>
    </source>
</evidence>
<protein>
    <submittedName>
        <fullName evidence="2">AzlD domain-containing protein</fullName>
    </submittedName>
</protein>
<comment type="caution">
    <text evidence="2">The sequence shown here is derived from an EMBL/GenBank/DDBJ whole genome shotgun (WGS) entry which is preliminary data.</text>
</comment>
<dbReference type="InterPro" id="IPR008407">
    <property type="entry name" value="Brnchd-chn_aa_trnsp_AzlD"/>
</dbReference>
<gene>
    <name evidence="2" type="ORF">JJ685_22790</name>
</gene>
<dbReference type="RefSeq" id="WP_201676657.1">
    <property type="nucleotide sequence ID" value="NZ_JAEQNE010000007.1"/>
</dbReference>
<keyword evidence="1" id="KW-1133">Transmembrane helix</keyword>
<name>A0A936Z2V0_9BURK</name>
<dbReference type="Proteomes" id="UP000599109">
    <property type="component" value="Unassembled WGS sequence"/>
</dbReference>
<evidence type="ECO:0000313" key="3">
    <source>
        <dbReference type="Proteomes" id="UP000599109"/>
    </source>
</evidence>
<accession>A0A936Z2V0</accession>
<evidence type="ECO:0000313" key="2">
    <source>
        <dbReference type="EMBL" id="MBL0393983.1"/>
    </source>
</evidence>
<dbReference type="EMBL" id="JAEQNE010000007">
    <property type="protein sequence ID" value="MBL0393983.1"/>
    <property type="molecule type" value="Genomic_DNA"/>
</dbReference>
<sequence length="109" mass="12071">MSPLEIFFTILGMAAVTLLCRAFFLLPEQELSMPRWLREGLRYAPIAALAAVVAPEIVMTQGQLIHTLRDARIFGALAGLAFFIWRQDLFGTIVCGTGVMLALRFGLGW</sequence>
<feature type="transmembrane region" description="Helical" evidence="1">
    <location>
        <begin position="89"/>
        <end position="107"/>
    </location>
</feature>
<reference evidence="2 3" key="1">
    <citation type="journal article" date="2017" name="Int. J. Syst. Evol. Microbiol.">
        <title>Ramlibacter monticola sp. nov., isolated from forest soil.</title>
        <authorList>
            <person name="Chaudhary D.K."/>
            <person name="Kim J."/>
        </authorList>
    </citation>
    <scope>NUCLEOTIDE SEQUENCE [LARGE SCALE GENOMIC DNA]</scope>
    <source>
        <strain evidence="2 3">KACC 19175</strain>
    </source>
</reference>
<keyword evidence="3" id="KW-1185">Reference proteome</keyword>
<proteinExistence type="predicted"/>
<feature type="transmembrane region" description="Helical" evidence="1">
    <location>
        <begin position="6"/>
        <end position="26"/>
    </location>
</feature>
<dbReference type="AlphaFoldDB" id="A0A936Z2V0"/>
<dbReference type="Pfam" id="PF05437">
    <property type="entry name" value="AzlD"/>
    <property type="match status" value="1"/>
</dbReference>
<keyword evidence="1" id="KW-0472">Membrane</keyword>
<keyword evidence="1" id="KW-0812">Transmembrane</keyword>
<organism evidence="2 3">
    <name type="scientific">Ramlibacter monticola</name>
    <dbReference type="NCBI Taxonomy" id="1926872"/>
    <lineage>
        <taxon>Bacteria</taxon>
        <taxon>Pseudomonadati</taxon>
        <taxon>Pseudomonadota</taxon>
        <taxon>Betaproteobacteria</taxon>
        <taxon>Burkholderiales</taxon>
        <taxon>Comamonadaceae</taxon>
        <taxon>Ramlibacter</taxon>
    </lineage>
</organism>
<feature type="transmembrane region" description="Helical" evidence="1">
    <location>
        <begin position="46"/>
        <end position="69"/>
    </location>
</feature>